<dbReference type="PROSITE" id="PS00344">
    <property type="entry name" value="GATA_ZN_FINGER_1"/>
    <property type="match status" value="1"/>
</dbReference>
<dbReference type="EMBL" id="PSQE01000001">
    <property type="protein sequence ID" value="RHN77130.1"/>
    <property type="molecule type" value="Genomic_DNA"/>
</dbReference>
<keyword evidence="1" id="KW-0479">Metal-binding</keyword>
<keyword evidence="13" id="KW-1185">Reference proteome</keyword>
<organism evidence="10 13">
    <name type="scientific">Medicago truncatula</name>
    <name type="common">Barrel medic</name>
    <name type="synonym">Medicago tribuloides</name>
    <dbReference type="NCBI Taxonomy" id="3880"/>
    <lineage>
        <taxon>Eukaryota</taxon>
        <taxon>Viridiplantae</taxon>
        <taxon>Streptophyta</taxon>
        <taxon>Embryophyta</taxon>
        <taxon>Tracheophyta</taxon>
        <taxon>Spermatophyta</taxon>
        <taxon>Magnoliopsida</taxon>
        <taxon>eudicotyledons</taxon>
        <taxon>Gunneridae</taxon>
        <taxon>Pentapetalae</taxon>
        <taxon>rosids</taxon>
        <taxon>fabids</taxon>
        <taxon>Fabales</taxon>
        <taxon>Fabaceae</taxon>
        <taxon>Papilionoideae</taxon>
        <taxon>50 kb inversion clade</taxon>
        <taxon>NPAAA clade</taxon>
        <taxon>Hologalegina</taxon>
        <taxon>IRL clade</taxon>
        <taxon>Trifolieae</taxon>
        <taxon>Medicago</taxon>
    </lineage>
</organism>
<proteinExistence type="predicted"/>
<dbReference type="Pfam" id="PF00320">
    <property type="entry name" value="GATA"/>
    <property type="match status" value="1"/>
</dbReference>
<feature type="compositionally biased region" description="Low complexity" evidence="8">
    <location>
        <begin position="255"/>
        <end position="270"/>
    </location>
</feature>
<dbReference type="InterPro" id="IPR052138">
    <property type="entry name" value="GATA_ZnFinger_Domain"/>
</dbReference>
<dbReference type="GO" id="GO:0005634">
    <property type="term" value="C:nucleus"/>
    <property type="evidence" value="ECO:0000318"/>
    <property type="project" value="GO_Central"/>
</dbReference>
<evidence type="ECO:0000256" key="3">
    <source>
        <dbReference type="ARBA" id="ARBA00022833"/>
    </source>
</evidence>
<dbReference type="Gene3D" id="3.30.50.10">
    <property type="entry name" value="Erythroid Transcription Factor GATA-1, subunit A"/>
    <property type="match status" value="1"/>
</dbReference>
<dbReference type="GO" id="GO:0008270">
    <property type="term" value="F:zinc ion binding"/>
    <property type="evidence" value="ECO:0007669"/>
    <property type="project" value="UniProtKB-KW"/>
</dbReference>
<keyword evidence="2 7" id="KW-0863">Zinc-finger</keyword>
<dbReference type="InterPro" id="IPR013088">
    <property type="entry name" value="Znf_NHR/GATA"/>
</dbReference>
<reference evidence="10 13" key="1">
    <citation type="journal article" date="2011" name="Nature">
        <title>The Medicago genome provides insight into the evolution of rhizobial symbioses.</title>
        <authorList>
            <person name="Young N.D."/>
            <person name="Debelle F."/>
            <person name="Oldroyd G.E."/>
            <person name="Geurts R."/>
            <person name="Cannon S.B."/>
            <person name="Udvardi M.K."/>
            <person name="Benedito V.A."/>
            <person name="Mayer K.F."/>
            <person name="Gouzy J."/>
            <person name="Schoof H."/>
            <person name="Van de Peer Y."/>
            <person name="Proost S."/>
            <person name="Cook D.R."/>
            <person name="Meyers B.C."/>
            <person name="Spannagl M."/>
            <person name="Cheung F."/>
            <person name="De Mita S."/>
            <person name="Krishnakumar V."/>
            <person name="Gundlach H."/>
            <person name="Zhou S."/>
            <person name="Mudge J."/>
            <person name="Bharti A.K."/>
            <person name="Murray J.D."/>
            <person name="Naoumkina M.A."/>
            <person name="Rosen B."/>
            <person name="Silverstein K.A."/>
            <person name="Tang H."/>
            <person name="Rombauts S."/>
            <person name="Zhao P.X."/>
            <person name="Zhou P."/>
            <person name="Barbe V."/>
            <person name="Bardou P."/>
            <person name="Bechner M."/>
            <person name="Bellec A."/>
            <person name="Berger A."/>
            <person name="Berges H."/>
            <person name="Bidwell S."/>
            <person name="Bisseling T."/>
            <person name="Choisne N."/>
            <person name="Couloux A."/>
            <person name="Denny R."/>
            <person name="Deshpande S."/>
            <person name="Dai X."/>
            <person name="Doyle J.J."/>
            <person name="Dudez A.M."/>
            <person name="Farmer A.D."/>
            <person name="Fouteau S."/>
            <person name="Franken C."/>
            <person name="Gibelin C."/>
            <person name="Gish J."/>
            <person name="Goldstein S."/>
            <person name="Gonzalez A.J."/>
            <person name="Green P.J."/>
            <person name="Hallab A."/>
            <person name="Hartog M."/>
            <person name="Hua A."/>
            <person name="Humphray S.J."/>
            <person name="Jeong D.H."/>
            <person name="Jing Y."/>
            <person name="Jocker A."/>
            <person name="Kenton S.M."/>
            <person name="Kim D.J."/>
            <person name="Klee K."/>
            <person name="Lai H."/>
            <person name="Lang C."/>
            <person name="Lin S."/>
            <person name="Macmil S.L."/>
            <person name="Magdelenat G."/>
            <person name="Matthews L."/>
            <person name="McCorrison J."/>
            <person name="Monaghan E.L."/>
            <person name="Mun J.H."/>
            <person name="Najar F.Z."/>
            <person name="Nicholson C."/>
            <person name="Noirot C."/>
            <person name="O'Bleness M."/>
            <person name="Paule C.R."/>
            <person name="Poulain J."/>
            <person name="Prion F."/>
            <person name="Qin B."/>
            <person name="Qu C."/>
            <person name="Retzel E.F."/>
            <person name="Riddle C."/>
            <person name="Sallet E."/>
            <person name="Samain S."/>
            <person name="Samson N."/>
            <person name="Sanders I."/>
            <person name="Saurat O."/>
            <person name="Scarpelli C."/>
            <person name="Schiex T."/>
            <person name="Segurens B."/>
            <person name="Severin A.J."/>
            <person name="Sherrier D.J."/>
            <person name="Shi R."/>
            <person name="Sims S."/>
            <person name="Singer S.R."/>
            <person name="Sinharoy S."/>
            <person name="Sterck L."/>
            <person name="Viollet A."/>
            <person name="Wang B.B."/>
            <person name="Wang K."/>
            <person name="Wang M."/>
            <person name="Wang X."/>
            <person name="Warfsmann J."/>
            <person name="Weissenbach J."/>
            <person name="White D.D."/>
            <person name="White J.D."/>
            <person name="Wiley G.B."/>
            <person name="Wincker P."/>
            <person name="Xing Y."/>
            <person name="Yang L."/>
            <person name="Yao Z."/>
            <person name="Ying F."/>
            <person name="Zhai J."/>
            <person name="Zhou L."/>
            <person name="Zuber A."/>
            <person name="Denarie J."/>
            <person name="Dixon R.A."/>
            <person name="May G.D."/>
            <person name="Schwartz D.C."/>
            <person name="Rogers J."/>
            <person name="Quetier F."/>
            <person name="Town C.D."/>
            <person name="Roe B.A."/>
        </authorList>
    </citation>
    <scope>NUCLEOTIDE SEQUENCE [LARGE SCALE GENOMIC DNA]</scope>
    <source>
        <strain evidence="10">A17</strain>
        <strain evidence="12 13">cv. Jemalong A17</strain>
    </source>
</reference>
<keyword evidence="5" id="KW-0238">DNA-binding</keyword>
<dbReference type="eggNOG" id="KOG1601">
    <property type="taxonomic scope" value="Eukaryota"/>
</dbReference>
<dbReference type="SMART" id="SM00401">
    <property type="entry name" value="ZnF_GATA"/>
    <property type="match status" value="1"/>
</dbReference>
<accession>G7I9Y4</accession>
<reference evidence="11" key="4">
    <citation type="journal article" date="2018" name="Nat. Plants">
        <title>Whole-genome landscape of Medicago truncatula symbiotic genes.</title>
        <authorList>
            <person name="Pecrix Y."/>
            <person name="Gamas P."/>
            <person name="Carrere S."/>
        </authorList>
    </citation>
    <scope>NUCLEOTIDE SEQUENCE</scope>
    <source>
        <tissue evidence="11">Leaves</tissue>
    </source>
</reference>
<dbReference type="ExpressionAtlas" id="G7I9Y4">
    <property type="expression patterns" value="differential"/>
</dbReference>
<keyword evidence="6" id="KW-0804">Transcription</keyword>
<dbReference type="PANTHER" id="PTHR47255">
    <property type="entry name" value="GATA TRANSCRIPTION FACTOR 22-RELATED"/>
    <property type="match status" value="1"/>
</dbReference>
<dbReference type="InterPro" id="IPR000679">
    <property type="entry name" value="Znf_GATA"/>
</dbReference>
<feature type="region of interest" description="Disordered" evidence="8">
    <location>
        <begin position="152"/>
        <end position="184"/>
    </location>
</feature>
<dbReference type="PANTHER" id="PTHR47255:SF4">
    <property type="entry name" value="GATA ZINC FINGER DOMAIN-CONTAINING PROTEIN 12"/>
    <property type="match status" value="1"/>
</dbReference>
<keyword evidence="3" id="KW-0862">Zinc</keyword>
<reference evidence="10 13" key="2">
    <citation type="journal article" date="2014" name="BMC Genomics">
        <title>An improved genome release (version Mt4.0) for the model legume Medicago truncatula.</title>
        <authorList>
            <person name="Tang H."/>
            <person name="Krishnakumar V."/>
            <person name="Bidwell S."/>
            <person name="Rosen B."/>
            <person name="Chan A."/>
            <person name="Zhou S."/>
            <person name="Gentzbittel L."/>
            <person name="Childs K.L."/>
            <person name="Yandell M."/>
            <person name="Gundlach H."/>
            <person name="Mayer K.F."/>
            <person name="Schwartz D.C."/>
            <person name="Town C.D."/>
        </authorList>
    </citation>
    <scope>GENOME REANNOTATION</scope>
    <source>
        <strain evidence="12 13">cv. Jemalong A17</strain>
    </source>
</reference>
<dbReference type="EnsemblPlants" id="AES59245">
    <property type="protein sequence ID" value="AES59245"/>
    <property type="gene ID" value="MTR_1g016170"/>
</dbReference>
<feature type="domain" description="GATA-type" evidence="9">
    <location>
        <begin position="183"/>
        <end position="219"/>
    </location>
</feature>
<dbReference type="GO" id="GO:0006355">
    <property type="term" value="P:regulation of DNA-templated transcription"/>
    <property type="evidence" value="ECO:0000318"/>
    <property type="project" value="GO_Central"/>
</dbReference>
<feature type="compositionally biased region" description="Low complexity" evidence="8">
    <location>
        <begin position="74"/>
        <end position="95"/>
    </location>
</feature>
<dbReference type="SUPFAM" id="SSF57716">
    <property type="entry name" value="Glucocorticoid receptor-like (DNA-binding domain)"/>
    <property type="match status" value="1"/>
</dbReference>
<dbReference type="AlphaFoldDB" id="G7I9Y4"/>
<evidence type="ECO:0000256" key="5">
    <source>
        <dbReference type="ARBA" id="ARBA00023125"/>
    </source>
</evidence>
<feature type="region of interest" description="Disordered" evidence="8">
    <location>
        <begin position="55"/>
        <end position="110"/>
    </location>
</feature>
<name>G7I9Y4_MEDTR</name>
<evidence type="ECO:0000256" key="7">
    <source>
        <dbReference type="PROSITE-ProRule" id="PRU00094"/>
    </source>
</evidence>
<dbReference type="GO" id="GO:0000976">
    <property type="term" value="F:transcription cis-regulatory region binding"/>
    <property type="evidence" value="ECO:0000318"/>
    <property type="project" value="GO_Central"/>
</dbReference>
<evidence type="ECO:0000259" key="9">
    <source>
        <dbReference type="PROSITE" id="PS50114"/>
    </source>
</evidence>
<feature type="compositionally biased region" description="Basic residues" evidence="8">
    <location>
        <begin position="239"/>
        <end position="253"/>
    </location>
</feature>
<feature type="compositionally biased region" description="Basic and acidic residues" evidence="8">
    <location>
        <begin position="99"/>
        <end position="109"/>
    </location>
</feature>
<evidence type="ECO:0000313" key="10">
    <source>
        <dbReference type="EMBL" id="AES59245.1"/>
    </source>
</evidence>
<gene>
    <name evidence="12" type="primary">11422443</name>
    <name evidence="10" type="ordered locus">MTR_1g016170</name>
    <name evidence="11" type="ORF">MtrunA17_Chr1g0151461</name>
</gene>
<dbReference type="Gramene" id="rna554">
    <property type="protein sequence ID" value="RHN77130.1"/>
    <property type="gene ID" value="gene554"/>
</dbReference>
<evidence type="ECO:0000256" key="4">
    <source>
        <dbReference type="ARBA" id="ARBA00023015"/>
    </source>
</evidence>
<keyword evidence="4" id="KW-0805">Transcription regulation</keyword>
<sequence>MTPVSLNPPGPNSLLQGQNQFFNISPVNQDTPTFFNLLGDFGENYDHHHHQDHKLAFHHDGSSSSNHQQQLYNSSSESVMVDSSSARDTNLSSSLELEDSSKKNSHGSEKWISSKMRLMNKMINTTATVATTPIMRPNNSIAATTDKAIKTTTPMMSPSNFGTSPRNQNVRYSQTSPSSNSGNNTVRVCSDCSTSHTPLWRSGPMGPKSLCNACGIRQRKARRAMAEAANGLATSPKTKVLKIKKPTQFKTKNKASTSTSSTSTTSAGSSSQDVKKLESFALDYDYDEAATAARLLVDISSGVTY</sequence>
<dbReference type="EMBL" id="CM001217">
    <property type="protein sequence ID" value="AES59245.1"/>
    <property type="molecule type" value="Genomic_DNA"/>
</dbReference>
<dbReference type="HOGENOM" id="CLU_060197_0_0_1"/>
<dbReference type="PaxDb" id="3880-AES59245"/>
<evidence type="ECO:0000313" key="11">
    <source>
        <dbReference type="EMBL" id="RHN77130.1"/>
    </source>
</evidence>
<protein>
    <submittedName>
        <fullName evidence="10">GATA zinc finger protein</fullName>
    </submittedName>
    <submittedName>
        <fullName evidence="11">Putative transcription factor C2C2-GATA family</fullName>
    </submittedName>
</protein>
<dbReference type="PROSITE" id="PS50114">
    <property type="entry name" value="GATA_ZN_FINGER_2"/>
    <property type="match status" value="1"/>
</dbReference>
<dbReference type="Proteomes" id="UP000265566">
    <property type="component" value="Chromosome 1"/>
</dbReference>
<evidence type="ECO:0000256" key="1">
    <source>
        <dbReference type="ARBA" id="ARBA00022723"/>
    </source>
</evidence>
<evidence type="ECO:0000313" key="13">
    <source>
        <dbReference type="Proteomes" id="UP000002051"/>
    </source>
</evidence>
<evidence type="ECO:0000256" key="6">
    <source>
        <dbReference type="ARBA" id="ARBA00023163"/>
    </source>
</evidence>
<dbReference type="KEGG" id="mtr:11422443"/>
<dbReference type="CDD" id="cd00202">
    <property type="entry name" value="ZnF_GATA"/>
    <property type="match status" value="1"/>
</dbReference>
<dbReference type="OMA" id="GHENRYS"/>
<feature type="compositionally biased region" description="Polar residues" evidence="8">
    <location>
        <begin position="62"/>
        <end position="73"/>
    </location>
</feature>
<evidence type="ECO:0000256" key="8">
    <source>
        <dbReference type="SAM" id="MobiDB-lite"/>
    </source>
</evidence>
<feature type="region of interest" description="Disordered" evidence="8">
    <location>
        <begin position="237"/>
        <end position="270"/>
    </location>
</feature>
<evidence type="ECO:0000313" key="12">
    <source>
        <dbReference type="EnsemblPlants" id="AES59245"/>
    </source>
</evidence>
<dbReference type="Proteomes" id="UP000002051">
    <property type="component" value="Unassembled WGS sequence"/>
</dbReference>
<reference evidence="12" key="3">
    <citation type="submission" date="2015-04" db="UniProtKB">
        <authorList>
            <consortium name="EnsemblPlants"/>
        </authorList>
    </citation>
    <scope>IDENTIFICATION</scope>
    <source>
        <strain evidence="12">cv. Jemalong A17</strain>
    </source>
</reference>
<evidence type="ECO:0000256" key="2">
    <source>
        <dbReference type="ARBA" id="ARBA00022771"/>
    </source>
</evidence>
<dbReference type="OrthoDB" id="2162994at2759"/>
<feature type="compositionally biased region" description="Polar residues" evidence="8">
    <location>
        <begin position="154"/>
        <end position="184"/>
    </location>
</feature>